<keyword evidence="4" id="KW-1185">Reference proteome</keyword>
<dbReference type="InterPro" id="IPR013785">
    <property type="entry name" value="Aldolase_TIM"/>
</dbReference>
<dbReference type="InterPro" id="IPR052582">
    <property type="entry name" value="tRNA-DUS-like"/>
</dbReference>
<reference evidence="3 4" key="2">
    <citation type="submission" date="2024-07" db="EMBL/GenBank/DDBJ databases">
        <authorList>
            <person name="Akdeniz Z."/>
        </authorList>
    </citation>
    <scope>NUCLEOTIDE SEQUENCE [LARGE SCALE GENOMIC DNA]</scope>
</reference>
<dbReference type="AlphaFoldDB" id="A0AA86QSN6"/>
<dbReference type="EMBL" id="CATOUU010000952">
    <property type="protein sequence ID" value="CAI9962347.1"/>
    <property type="molecule type" value="Genomic_DNA"/>
</dbReference>
<dbReference type="SUPFAM" id="SSF51395">
    <property type="entry name" value="FMN-linked oxidoreductases"/>
    <property type="match status" value="1"/>
</dbReference>
<dbReference type="GO" id="GO:0017150">
    <property type="term" value="F:tRNA dihydrouridine synthase activity"/>
    <property type="evidence" value="ECO:0007669"/>
    <property type="project" value="TreeGrafter"/>
</dbReference>
<accession>A0AA86QSN6</accession>
<dbReference type="EMBL" id="CAXDID020000007">
    <property type="protein sequence ID" value="CAL5976958.1"/>
    <property type="molecule type" value="Genomic_DNA"/>
</dbReference>
<dbReference type="CDD" id="cd02801">
    <property type="entry name" value="DUS_like_FMN"/>
    <property type="match status" value="1"/>
</dbReference>
<name>A0AA86QSN6_9EUKA</name>
<dbReference type="Gene3D" id="3.20.20.70">
    <property type="entry name" value="Aldolase class I"/>
    <property type="match status" value="1"/>
</dbReference>
<dbReference type="Pfam" id="PF01207">
    <property type="entry name" value="Dus"/>
    <property type="match status" value="1"/>
</dbReference>
<dbReference type="InterPro" id="IPR035587">
    <property type="entry name" value="DUS-like_FMN-bd"/>
</dbReference>
<dbReference type="Proteomes" id="UP001642409">
    <property type="component" value="Unassembled WGS sequence"/>
</dbReference>
<evidence type="ECO:0000313" key="3">
    <source>
        <dbReference type="EMBL" id="CAL5976958.1"/>
    </source>
</evidence>
<feature type="domain" description="DUS-like FMN-binding" evidence="1">
    <location>
        <begin position="6"/>
        <end position="251"/>
    </location>
</feature>
<comment type="caution">
    <text evidence="2">The sequence shown here is derived from an EMBL/GenBank/DDBJ whole genome shotgun (WGS) entry which is preliminary data.</text>
</comment>
<evidence type="ECO:0000259" key="1">
    <source>
        <dbReference type="Pfam" id="PF01207"/>
    </source>
</evidence>
<reference evidence="2" key="1">
    <citation type="submission" date="2023-06" db="EMBL/GenBank/DDBJ databases">
        <authorList>
            <person name="Kurt Z."/>
        </authorList>
    </citation>
    <scope>NUCLEOTIDE SEQUENCE</scope>
</reference>
<organism evidence="2">
    <name type="scientific">Hexamita inflata</name>
    <dbReference type="NCBI Taxonomy" id="28002"/>
    <lineage>
        <taxon>Eukaryota</taxon>
        <taxon>Metamonada</taxon>
        <taxon>Diplomonadida</taxon>
        <taxon>Hexamitidae</taxon>
        <taxon>Hexamitinae</taxon>
        <taxon>Hexamita</taxon>
    </lineage>
</organism>
<evidence type="ECO:0000313" key="2">
    <source>
        <dbReference type="EMBL" id="CAI9962347.1"/>
    </source>
</evidence>
<dbReference type="PANTHER" id="PTHR45936">
    <property type="entry name" value="TRNA-DIHYDROURIDINE(20) SYNTHASE [NAD(P)+]-LIKE"/>
    <property type="match status" value="1"/>
</dbReference>
<dbReference type="GO" id="GO:0005737">
    <property type="term" value="C:cytoplasm"/>
    <property type="evidence" value="ECO:0007669"/>
    <property type="project" value="TreeGrafter"/>
</dbReference>
<protein>
    <submittedName>
        <fullName evidence="2">tRNA-dihydrouridine synthase</fullName>
    </submittedName>
    <submittedName>
        <fullName evidence="3">tRNA-dihydrouridine_synthase</fullName>
    </submittedName>
</protein>
<sequence>MYNGPLLAPMVRASFTGMRRIADKLGATCVHTDVVVASNIVQASIFESENGVVFVRNVQRVLHLEKDLMHKTIIQLAGNDPVVLSEACKKLQPYCAGLDLNVGCAKEWTQGCMGVALLQQPQLLLKVVTMMVASSEKPISVKIRLLDTPQQTASLIQDLFQVGISRVTIHMRQATEDREKHCARFMDFIDVIRFVSPENQSRIAANGGILCIDDYKQFVSLCKAENIPVPPVMLARGALRYPLLFEQIRAEMGDPIVQNDLKTTSDVIQFFVNTARVNETQFILKEKGEGGPENIPLDFMKKYRFQEVRTVVLFMMDQQKLLAADLKKDEIQRIVQKTANGVSFEDIEAALKKE</sequence>
<evidence type="ECO:0000313" key="4">
    <source>
        <dbReference type="Proteomes" id="UP001642409"/>
    </source>
</evidence>
<dbReference type="PANTHER" id="PTHR45936:SF1">
    <property type="entry name" value="TRNA-DIHYDROURIDINE(20) SYNTHASE [NAD(P)+]-LIKE"/>
    <property type="match status" value="1"/>
</dbReference>
<proteinExistence type="predicted"/>
<gene>
    <name evidence="3" type="ORF">HINF_LOCUS4076</name>
    <name evidence="2" type="ORF">HINF_LOCUS49992</name>
</gene>